<evidence type="ECO:0000313" key="5">
    <source>
        <dbReference type="EMBL" id="RKF57997.1"/>
    </source>
</evidence>
<dbReference type="STRING" id="62708.A0A420HKP5"/>
<dbReference type="Gene3D" id="4.10.240.10">
    <property type="entry name" value="Zn(2)-C6 fungal-type DNA-binding domain"/>
    <property type="match status" value="1"/>
</dbReference>
<organism evidence="5 6">
    <name type="scientific">Golovinomyces cichoracearum</name>
    <dbReference type="NCBI Taxonomy" id="62708"/>
    <lineage>
        <taxon>Eukaryota</taxon>
        <taxon>Fungi</taxon>
        <taxon>Dikarya</taxon>
        <taxon>Ascomycota</taxon>
        <taxon>Pezizomycotina</taxon>
        <taxon>Leotiomycetes</taxon>
        <taxon>Erysiphales</taxon>
        <taxon>Erysiphaceae</taxon>
        <taxon>Golovinomyces</taxon>
    </lineage>
</organism>
<dbReference type="Pfam" id="PF00172">
    <property type="entry name" value="Zn_clus"/>
    <property type="match status" value="1"/>
</dbReference>
<evidence type="ECO:0000256" key="3">
    <source>
        <dbReference type="SAM" id="MobiDB-lite"/>
    </source>
</evidence>
<reference evidence="5 6" key="1">
    <citation type="journal article" date="2018" name="BMC Genomics">
        <title>Comparative genome analyses reveal sequence features reflecting distinct modes of host-adaptation between dicot and monocot powdery mildew.</title>
        <authorList>
            <person name="Wu Y."/>
            <person name="Ma X."/>
            <person name="Pan Z."/>
            <person name="Kale S.D."/>
            <person name="Song Y."/>
            <person name="King H."/>
            <person name="Zhang Q."/>
            <person name="Presley C."/>
            <person name="Deng X."/>
            <person name="Wei C.I."/>
            <person name="Xiao S."/>
        </authorList>
    </citation>
    <scope>NUCLEOTIDE SEQUENCE [LARGE SCALE GENOMIC DNA]</scope>
    <source>
        <strain evidence="5">UMSG3</strain>
    </source>
</reference>
<sequence length="1119" mass="125702">MNIGQPDQKRMRLSGNHGLQWPASAERQLPLPPQQPTTAYNPHITSYPRSDSQISQPERDRRQVDHSITFESQEIRRPSSGPHTYHPLPPGPSFATPRDPIIKRDSSDDIQYCHSSNGIMPDAVNSAPPQESPNRINQTVQNYDTPRSQSFTQSTFPGSAVQIPEPFSHPYGATTNLPPPPIRATESYAKAPYGGTRTIEQHVRKKAQRAAQACDCCRTAKAKCDEGRPSCTSCRENGKECRYRDPPPKQYFLIELKRQDKTSADIMDILHRLETVMKKFTQQMDHLTNEVNEIKKVQHHQIQHAYEFNAQMKREGEDDHSNSIRYAYNGPPVVLESHEKFPDSSIHPLVTNERLGIYHIPNTDIEKMNTVSDEEDHASVEPGPPKQPSIPVNHTTGAARLLLVSPIKKMCADIMLHSKFKSEKYPYIQEWKRGLLRLYGRGEGNEVLPSYDKELVKDHTEKTDINGNYASNSPVISNEWGQIGSPVSVITNHNFSWSGTSSEALPDFSREKVIELVDSYKKNINNMHPILTPRQLDELVESFLKSIQETRYRSEQAKSMAHDRVNICPDSPGQKRKRSPTGFNFQQGPTVPEYKPGHPFRSISAAIVLLCMALGKICQDKRKIPQIPSEQEIDESPVSSFGNSSDARIGIPTPPQNNNPMVASLRMNSPSDIVRLTGHNSGQLCEDSLRESRKEFLSKLKNIDVIPGLIYFALATDILGNQMAGSSLQHVHANILAGLFHAQLGRIMESAAYISNACRALQVILRPRLERFRRASAEQKIVQAKDNPLIFAFWTCLQLESDIVAEIPCPQTGILTFEEDMPGPNLQAAHHDDGFEENVIESYSAQLFLRKHLNSLHSMFYKPRDPNSEDKFTALVLANNKGDEPKFPSIELLSESLNGIHVYAPTMRWVVDQPDPPNDILGARLRAKYYGARVITYRPFVLQVLERSEPAYPENLQSPVEQISDEYLSEVKAPIVKHDIKAIKDIDPKALEYVRLGLKALINSTTAFHGLGNPGEKRIIVTNVWGTAHAQWGNVLTLQAAYMNPILKPLLLEEINKEELIVLVEKTMGFLALVGSPTSALAIDWKILDLTSRKNGLRSQSTLGITKFPDNTLGDILKY</sequence>
<dbReference type="PANTHER" id="PTHR47785">
    <property type="entry name" value="ZN(II)2CYS6 TRANSCRIPTION FACTOR (EUROFUNG)-RELATED-RELATED"/>
    <property type="match status" value="1"/>
</dbReference>
<dbReference type="PANTHER" id="PTHR47785:SF4">
    <property type="entry name" value="ZN(II)2CYS6 TRANSCRIPTION FACTOR (EUROFUNG)"/>
    <property type="match status" value="1"/>
</dbReference>
<dbReference type="GO" id="GO:0008270">
    <property type="term" value="F:zinc ion binding"/>
    <property type="evidence" value="ECO:0007669"/>
    <property type="project" value="InterPro"/>
</dbReference>
<dbReference type="EMBL" id="MCBQ01018492">
    <property type="protein sequence ID" value="RKF57997.1"/>
    <property type="molecule type" value="Genomic_DNA"/>
</dbReference>
<feature type="region of interest" description="Disordered" evidence="3">
    <location>
        <begin position="555"/>
        <end position="596"/>
    </location>
</feature>
<feature type="domain" description="Zn(2)-C6 fungal-type" evidence="4">
    <location>
        <begin position="213"/>
        <end position="243"/>
    </location>
</feature>
<accession>A0A420HKP5</accession>
<dbReference type="Proteomes" id="UP000283383">
    <property type="component" value="Unassembled WGS sequence"/>
</dbReference>
<feature type="compositionally biased region" description="Basic and acidic residues" evidence="3">
    <location>
        <begin position="555"/>
        <end position="565"/>
    </location>
</feature>
<feature type="coiled-coil region" evidence="2">
    <location>
        <begin position="270"/>
        <end position="297"/>
    </location>
</feature>
<gene>
    <name evidence="5" type="ORF">GcM3_184001</name>
</gene>
<feature type="region of interest" description="Disordered" evidence="3">
    <location>
        <begin position="371"/>
        <end position="393"/>
    </location>
</feature>
<keyword evidence="1" id="KW-0539">Nucleus</keyword>
<feature type="region of interest" description="Disordered" evidence="3">
    <location>
        <begin position="1"/>
        <end position="97"/>
    </location>
</feature>
<evidence type="ECO:0000256" key="2">
    <source>
        <dbReference type="SAM" id="Coils"/>
    </source>
</evidence>
<evidence type="ECO:0000256" key="1">
    <source>
        <dbReference type="ARBA" id="ARBA00023242"/>
    </source>
</evidence>
<dbReference type="PROSITE" id="PS00463">
    <property type="entry name" value="ZN2_CY6_FUNGAL_1"/>
    <property type="match status" value="1"/>
</dbReference>
<dbReference type="GO" id="GO:0000981">
    <property type="term" value="F:DNA-binding transcription factor activity, RNA polymerase II-specific"/>
    <property type="evidence" value="ECO:0007669"/>
    <property type="project" value="InterPro"/>
</dbReference>
<protein>
    <submittedName>
        <fullName evidence="5">Putative c6 zinc finger domain-containing protein</fullName>
    </submittedName>
</protein>
<dbReference type="SMART" id="SM00066">
    <property type="entry name" value="GAL4"/>
    <property type="match status" value="1"/>
</dbReference>
<dbReference type="CDD" id="cd00067">
    <property type="entry name" value="GAL4"/>
    <property type="match status" value="1"/>
</dbReference>
<dbReference type="InterPro" id="IPR036864">
    <property type="entry name" value="Zn2-C6_fun-type_DNA-bd_sf"/>
</dbReference>
<dbReference type="InterPro" id="IPR053181">
    <property type="entry name" value="EcdB-like_regulator"/>
</dbReference>
<keyword evidence="6" id="KW-1185">Reference proteome</keyword>
<proteinExistence type="predicted"/>
<dbReference type="InterPro" id="IPR001138">
    <property type="entry name" value="Zn2Cys6_DnaBD"/>
</dbReference>
<dbReference type="PROSITE" id="PS50048">
    <property type="entry name" value="ZN2_CY6_FUNGAL_2"/>
    <property type="match status" value="1"/>
</dbReference>
<dbReference type="SUPFAM" id="SSF57701">
    <property type="entry name" value="Zn2/Cys6 DNA-binding domain"/>
    <property type="match status" value="1"/>
</dbReference>
<evidence type="ECO:0000259" key="4">
    <source>
        <dbReference type="PROSITE" id="PS50048"/>
    </source>
</evidence>
<comment type="caution">
    <text evidence="5">The sequence shown here is derived from an EMBL/GenBank/DDBJ whole genome shotgun (WGS) entry which is preliminary data.</text>
</comment>
<feature type="compositionally biased region" description="Polar residues" evidence="3">
    <location>
        <begin position="37"/>
        <end position="56"/>
    </location>
</feature>
<name>A0A420HKP5_9PEZI</name>
<evidence type="ECO:0000313" key="6">
    <source>
        <dbReference type="Proteomes" id="UP000283383"/>
    </source>
</evidence>
<keyword evidence="2" id="KW-0175">Coiled coil</keyword>
<dbReference type="AlphaFoldDB" id="A0A420HKP5"/>